<organism evidence="4 5">
    <name type="scientific">Goodfellowiella coeruleoviolacea</name>
    <dbReference type="NCBI Taxonomy" id="334858"/>
    <lineage>
        <taxon>Bacteria</taxon>
        <taxon>Bacillati</taxon>
        <taxon>Actinomycetota</taxon>
        <taxon>Actinomycetes</taxon>
        <taxon>Pseudonocardiales</taxon>
        <taxon>Pseudonocardiaceae</taxon>
        <taxon>Goodfellowiella</taxon>
    </lineage>
</organism>
<dbReference type="Pfam" id="PF13191">
    <property type="entry name" value="AAA_16"/>
    <property type="match status" value="1"/>
</dbReference>
<dbReference type="InterPro" id="IPR027417">
    <property type="entry name" value="P-loop_NTPase"/>
</dbReference>
<dbReference type="Gene3D" id="1.10.10.10">
    <property type="entry name" value="Winged helix-like DNA-binding domain superfamily/Winged helix DNA-binding domain"/>
    <property type="match status" value="1"/>
</dbReference>
<proteinExistence type="predicted"/>
<dbReference type="PANTHER" id="PTHR16305:SF35">
    <property type="entry name" value="TRANSCRIPTIONAL ACTIVATOR DOMAIN"/>
    <property type="match status" value="1"/>
</dbReference>
<accession>A0AAE3GI03</accession>
<dbReference type="InterPro" id="IPR011990">
    <property type="entry name" value="TPR-like_helical_dom_sf"/>
</dbReference>
<dbReference type="PROSITE" id="PS50043">
    <property type="entry name" value="HTH_LUXR_2"/>
    <property type="match status" value="1"/>
</dbReference>
<evidence type="ECO:0000313" key="4">
    <source>
        <dbReference type="EMBL" id="MCP2168572.1"/>
    </source>
</evidence>
<dbReference type="GO" id="GO:0005737">
    <property type="term" value="C:cytoplasm"/>
    <property type="evidence" value="ECO:0007669"/>
    <property type="project" value="TreeGrafter"/>
</dbReference>
<dbReference type="EMBL" id="JAMTCK010000014">
    <property type="protein sequence ID" value="MCP2168572.1"/>
    <property type="molecule type" value="Genomic_DNA"/>
</dbReference>
<dbReference type="InterPro" id="IPR041664">
    <property type="entry name" value="AAA_16"/>
</dbReference>
<dbReference type="InterPro" id="IPR016032">
    <property type="entry name" value="Sig_transdc_resp-reg_C-effctor"/>
</dbReference>
<evidence type="ECO:0000313" key="5">
    <source>
        <dbReference type="Proteomes" id="UP001206128"/>
    </source>
</evidence>
<keyword evidence="2" id="KW-0067">ATP-binding</keyword>
<dbReference type="Pfam" id="PF00196">
    <property type="entry name" value="GerE"/>
    <property type="match status" value="1"/>
</dbReference>
<sequence length="994" mass="103224">MGEDLFHDERSHFRRRPAVNRNGEATRTIFGRGGELKVLSRAVSEVGRGHSRTIEVIGEPGIGKTRLLLELERDTVASRMTVLTGRGCEADRDVPFSLFTDAIDEYVAGLGPDGRGRLLADPALAAVFPHLADGGVDQGQGPERGEPALGGHDVERRRLFRAVRELLARIAADTGLALLLDDVHWADADSADLLVYLVRHPPAAPVLLAMAHRPKQAVAGLAATLSSAARHGLLQVLPLGPLNQAAADELLESVTPGLSRAGRTALYRASGGNPFYLEVLAEARRGGPADADGPCPRLTGMLHAELSALDPATRAAAQAAAVLGEPFEVGLVAEVAGLSTAEVFTAMDELASRDLVRQLGTSSRFAFRHPVVRHVTYRAIGAGGRIAAHARAARVLEARGGSAVAMAPHVERTAGAGDTAATRVLGEAARGVLRRDPAVAAQWLQTALRLLPDRPEFLGERRELLSLLAQALASAGQLVDSEAALTQAMGLLDGADPAVRIRLVVRRAAITRLLGRHTQTVTCVDDELAGEVEPGSAESVALRLELTVNAVLAGAGDCRVELDPARADEAVLAAAQLDDRGLHVAALAAAALARAAVGEFSAAAALAAEATARLDRLADPAVTDHLDGVIWLGWCRVHLGDADGALRHLEHALDLARAAGRAVDLPRLLTALALAHLDLGAVATAAERAEEAVEAAANLPGTELRTMSLVAQCRALSHQGATAAAVAAGVAATRAAEPSRGLWWSLAWLALGEARLLHGDPQGALAAVAEVTGDAGLDRVVPAARAQVAEVLVRAELALGRLDQARGWADRIAALGPRFAGFAALAGAQVLSTTDPAAAAQQAALAETVFGKEGRRLLAGRARLVAAAVLVAAGKRVKASAELFRAEQLLRECGATGLVEEAMAGQRKLARASQGTPEPGAGLDALTARERQVASLVTGGHTNRQIAHRLGVSDKTVEAHLARVFAKLGVASRAAVASVVARSRTVSGLISEGA</sequence>
<evidence type="ECO:0000259" key="3">
    <source>
        <dbReference type="PROSITE" id="PS50043"/>
    </source>
</evidence>
<dbReference type="RefSeq" id="WP_301329004.1">
    <property type="nucleotide sequence ID" value="NZ_JAMTCK010000014.1"/>
</dbReference>
<dbReference type="GO" id="GO:0004016">
    <property type="term" value="F:adenylate cyclase activity"/>
    <property type="evidence" value="ECO:0007669"/>
    <property type="project" value="TreeGrafter"/>
</dbReference>
<dbReference type="CDD" id="cd06170">
    <property type="entry name" value="LuxR_C_like"/>
    <property type="match status" value="1"/>
</dbReference>
<dbReference type="SUPFAM" id="SSF52540">
    <property type="entry name" value="P-loop containing nucleoside triphosphate hydrolases"/>
    <property type="match status" value="1"/>
</dbReference>
<keyword evidence="1" id="KW-0547">Nucleotide-binding</keyword>
<feature type="domain" description="HTH luxR-type" evidence="3">
    <location>
        <begin position="919"/>
        <end position="984"/>
    </location>
</feature>
<dbReference type="PANTHER" id="PTHR16305">
    <property type="entry name" value="TESTICULAR SOLUBLE ADENYLYL CYCLASE"/>
    <property type="match status" value="1"/>
</dbReference>
<dbReference type="SUPFAM" id="SSF48452">
    <property type="entry name" value="TPR-like"/>
    <property type="match status" value="1"/>
</dbReference>
<dbReference type="SMART" id="SM00421">
    <property type="entry name" value="HTH_LUXR"/>
    <property type="match status" value="1"/>
</dbReference>
<dbReference type="PROSITE" id="PS00622">
    <property type="entry name" value="HTH_LUXR_1"/>
    <property type="match status" value="1"/>
</dbReference>
<dbReference type="GO" id="GO:0006355">
    <property type="term" value="P:regulation of DNA-templated transcription"/>
    <property type="evidence" value="ECO:0007669"/>
    <property type="project" value="InterPro"/>
</dbReference>
<dbReference type="GO" id="GO:0005524">
    <property type="term" value="F:ATP binding"/>
    <property type="evidence" value="ECO:0007669"/>
    <property type="project" value="UniProtKB-KW"/>
</dbReference>
<dbReference type="Proteomes" id="UP001206128">
    <property type="component" value="Unassembled WGS sequence"/>
</dbReference>
<name>A0AAE3GI03_9PSEU</name>
<gene>
    <name evidence="4" type="ORF">LX83_005450</name>
</gene>
<comment type="caution">
    <text evidence="4">The sequence shown here is derived from an EMBL/GenBank/DDBJ whole genome shotgun (WGS) entry which is preliminary data.</text>
</comment>
<dbReference type="SUPFAM" id="SSF46894">
    <property type="entry name" value="C-terminal effector domain of the bipartite response regulators"/>
    <property type="match status" value="1"/>
</dbReference>
<keyword evidence="5" id="KW-1185">Reference proteome</keyword>
<dbReference type="InterPro" id="IPR036388">
    <property type="entry name" value="WH-like_DNA-bd_sf"/>
</dbReference>
<dbReference type="Gene3D" id="1.25.40.10">
    <property type="entry name" value="Tetratricopeptide repeat domain"/>
    <property type="match status" value="1"/>
</dbReference>
<dbReference type="GO" id="GO:0003677">
    <property type="term" value="F:DNA binding"/>
    <property type="evidence" value="ECO:0007669"/>
    <property type="project" value="InterPro"/>
</dbReference>
<reference evidence="4" key="1">
    <citation type="submission" date="2022-06" db="EMBL/GenBank/DDBJ databases">
        <title>Genomic Encyclopedia of Archaeal and Bacterial Type Strains, Phase II (KMG-II): from individual species to whole genera.</title>
        <authorList>
            <person name="Goeker M."/>
        </authorList>
    </citation>
    <scope>NUCLEOTIDE SEQUENCE</scope>
    <source>
        <strain evidence="4">DSM 43935</strain>
    </source>
</reference>
<dbReference type="AlphaFoldDB" id="A0AAE3GI03"/>
<protein>
    <submittedName>
        <fullName evidence="4">Regulatory protein, luxR family</fullName>
    </submittedName>
</protein>
<dbReference type="InterPro" id="IPR000792">
    <property type="entry name" value="Tscrpt_reg_LuxR_C"/>
</dbReference>
<evidence type="ECO:0000256" key="2">
    <source>
        <dbReference type="ARBA" id="ARBA00022840"/>
    </source>
</evidence>
<evidence type="ECO:0000256" key="1">
    <source>
        <dbReference type="ARBA" id="ARBA00022741"/>
    </source>
</evidence>
<dbReference type="PRINTS" id="PR00038">
    <property type="entry name" value="HTHLUXR"/>
</dbReference>